<accession>A0A9K3EEM5</accession>
<reference evidence="2" key="2">
    <citation type="submission" date="2020-06" db="EMBL/GenBank/DDBJ databases">
        <title>Helianthus annuus Genome sequencing and assembly Release 2.</title>
        <authorList>
            <person name="Gouzy J."/>
            <person name="Langlade N."/>
            <person name="Munos S."/>
        </authorList>
    </citation>
    <scope>NUCLEOTIDE SEQUENCE</scope>
    <source>
        <tissue evidence="2">Leaves</tissue>
    </source>
</reference>
<keyword evidence="3" id="KW-1185">Reference proteome</keyword>
<proteinExistence type="predicted"/>
<gene>
    <name evidence="2" type="ORF">HanXRQr2_Chr13g0568201</name>
</gene>
<dbReference type="Pfam" id="PF08246">
    <property type="entry name" value="Inhibitor_I29"/>
    <property type="match status" value="1"/>
</dbReference>
<dbReference type="OrthoDB" id="5855924at2759"/>
<sequence>MKKRNKVYKSAKKEIRFETFKINLQEGRFGPMAASAKSDEERFDDYIKQYKKEYKTEDEKKNRFKSVQINLRDIDAYEAFVADESPVFHAEGLNQYTDLIDDEYLRDILGRDEIPPHFSWSDSDNDGELVKYGYGYGYVRDGEGEGVAEGEDFGPRARSRITRVRVQG</sequence>
<dbReference type="Gene3D" id="1.10.287.2250">
    <property type="match status" value="1"/>
</dbReference>
<dbReference type="InterPro" id="IPR013201">
    <property type="entry name" value="Prot_inhib_I29"/>
</dbReference>
<feature type="domain" description="Cathepsin propeptide inhibitor" evidence="1">
    <location>
        <begin position="43"/>
        <end position="104"/>
    </location>
</feature>
<dbReference type="EMBL" id="MNCJ02000328">
    <property type="protein sequence ID" value="KAF5771719.1"/>
    <property type="molecule type" value="Genomic_DNA"/>
</dbReference>
<organism evidence="2 3">
    <name type="scientific">Helianthus annuus</name>
    <name type="common">Common sunflower</name>
    <dbReference type="NCBI Taxonomy" id="4232"/>
    <lineage>
        <taxon>Eukaryota</taxon>
        <taxon>Viridiplantae</taxon>
        <taxon>Streptophyta</taxon>
        <taxon>Embryophyta</taxon>
        <taxon>Tracheophyta</taxon>
        <taxon>Spermatophyta</taxon>
        <taxon>Magnoliopsida</taxon>
        <taxon>eudicotyledons</taxon>
        <taxon>Gunneridae</taxon>
        <taxon>Pentapetalae</taxon>
        <taxon>asterids</taxon>
        <taxon>campanulids</taxon>
        <taxon>Asterales</taxon>
        <taxon>Asteraceae</taxon>
        <taxon>Asteroideae</taxon>
        <taxon>Heliantheae alliance</taxon>
        <taxon>Heliantheae</taxon>
        <taxon>Helianthus</taxon>
    </lineage>
</organism>
<evidence type="ECO:0000313" key="3">
    <source>
        <dbReference type="Proteomes" id="UP000215914"/>
    </source>
</evidence>
<evidence type="ECO:0000313" key="2">
    <source>
        <dbReference type="EMBL" id="KAF5771719.1"/>
    </source>
</evidence>
<name>A0A9K3EEM5_HELAN</name>
<comment type="caution">
    <text evidence="2">The sequence shown here is derived from an EMBL/GenBank/DDBJ whole genome shotgun (WGS) entry which is preliminary data.</text>
</comment>
<reference evidence="2" key="1">
    <citation type="journal article" date="2017" name="Nature">
        <title>The sunflower genome provides insights into oil metabolism, flowering and Asterid evolution.</title>
        <authorList>
            <person name="Badouin H."/>
            <person name="Gouzy J."/>
            <person name="Grassa C.J."/>
            <person name="Murat F."/>
            <person name="Staton S.E."/>
            <person name="Cottret L."/>
            <person name="Lelandais-Briere C."/>
            <person name="Owens G.L."/>
            <person name="Carrere S."/>
            <person name="Mayjonade B."/>
            <person name="Legrand L."/>
            <person name="Gill N."/>
            <person name="Kane N.C."/>
            <person name="Bowers J.E."/>
            <person name="Hubner S."/>
            <person name="Bellec A."/>
            <person name="Berard A."/>
            <person name="Berges H."/>
            <person name="Blanchet N."/>
            <person name="Boniface M.C."/>
            <person name="Brunel D."/>
            <person name="Catrice O."/>
            <person name="Chaidir N."/>
            <person name="Claudel C."/>
            <person name="Donnadieu C."/>
            <person name="Faraut T."/>
            <person name="Fievet G."/>
            <person name="Helmstetter N."/>
            <person name="King M."/>
            <person name="Knapp S.J."/>
            <person name="Lai Z."/>
            <person name="Le Paslier M.C."/>
            <person name="Lippi Y."/>
            <person name="Lorenzon L."/>
            <person name="Mandel J.R."/>
            <person name="Marage G."/>
            <person name="Marchand G."/>
            <person name="Marquand E."/>
            <person name="Bret-Mestries E."/>
            <person name="Morien E."/>
            <person name="Nambeesan S."/>
            <person name="Nguyen T."/>
            <person name="Pegot-Espagnet P."/>
            <person name="Pouilly N."/>
            <person name="Raftis F."/>
            <person name="Sallet E."/>
            <person name="Schiex T."/>
            <person name="Thomas J."/>
            <person name="Vandecasteele C."/>
            <person name="Vares D."/>
            <person name="Vear F."/>
            <person name="Vautrin S."/>
            <person name="Crespi M."/>
            <person name="Mangin B."/>
            <person name="Burke J.M."/>
            <person name="Salse J."/>
            <person name="Munos S."/>
            <person name="Vincourt P."/>
            <person name="Rieseberg L.H."/>
            <person name="Langlade N.B."/>
        </authorList>
    </citation>
    <scope>NUCLEOTIDE SEQUENCE</scope>
    <source>
        <tissue evidence="2">Leaves</tissue>
    </source>
</reference>
<protein>
    <submittedName>
        <fullName evidence="2">Cathepsin propeptide inhibitor domain (I29), papain-like cysteine peptidase superfamily</fullName>
    </submittedName>
</protein>
<dbReference type="AlphaFoldDB" id="A0A9K3EEM5"/>
<dbReference type="Proteomes" id="UP000215914">
    <property type="component" value="Unassembled WGS sequence"/>
</dbReference>
<dbReference type="SUPFAM" id="SSF54001">
    <property type="entry name" value="Cysteine proteinases"/>
    <property type="match status" value="1"/>
</dbReference>
<dbReference type="Gramene" id="mRNA:HanXRQr2_Chr13g0568201">
    <property type="protein sequence ID" value="mRNA:HanXRQr2_Chr13g0568201"/>
    <property type="gene ID" value="HanXRQr2_Chr13g0568201"/>
</dbReference>
<evidence type="ECO:0000259" key="1">
    <source>
        <dbReference type="Pfam" id="PF08246"/>
    </source>
</evidence>
<dbReference type="InterPro" id="IPR038765">
    <property type="entry name" value="Papain-like_cys_pep_sf"/>
</dbReference>